<keyword evidence="9" id="KW-1185">Reference proteome</keyword>
<evidence type="ECO:0000313" key="8">
    <source>
        <dbReference type="EMBL" id="RZC33789.1"/>
    </source>
</evidence>
<reference evidence="8 9" key="1">
    <citation type="submission" date="2017-03" db="EMBL/GenBank/DDBJ databases">
        <title>Genome of the blue death feigning beetle - Asbolus verrucosus.</title>
        <authorList>
            <person name="Rider S.D."/>
        </authorList>
    </citation>
    <scope>NUCLEOTIDE SEQUENCE [LARGE SCALE GENOMIC DNA]</scope>
    <source>
        <strain evidence="8">Butters</strain>
        <tissue evidence="8">Head and leg muscle</tissue>
    </source>
</reference>
<comment type="caution">
    <text evidence="8">The sequence shown here is derived from an EMBL/GenBank/DDBJ whole genome shotgun (WGS) entry which is preliminary data.</text>
</comment>
<keyword evidence="2" id="KW-0645">Protease</keyword>
<evidence type="ECO:0000256" key="6">
    <source>
        <dbReference type="ARBA" id="ARBA00034908"/>
    </source>
</evidence>
<evidence type="ECO:0000256" key="4">
    <source>
        <dbReference type="ARBA" id="ARBA00034725"/>
    </source>
</evidence>
<comment type="similarity">
    <text evidence="4">Belongs to the ACTMAP family.</text>
</comment>
<proteinExistence type="inferred from homology"/>
<sequence length="221" mass="24364">MNFSWAENYPEVHKVCTLFNLNELSSPLKYSYKSLQGFLQDGPQCGLVALAMYTGNPTRESIQALFESATKKGYTYNGEMFSAQNMADLAKSQLKSTAVDLYSGLLNTDEIKEMLLHGCNLLVPYDSDKDNSPCQQNGHKAHWAAICGAVQTQQDFYVLARHGKARNVAVWKLSELSASNAQLNEVGVYQKAPDIQFKLPDGGIDGPLGLKCKSVILKDCL</sequence>
<dbReference type="OrthoDB" id="198816at2759"/>
<dbReference type="Proteomes" id="UP000292052">
    <property type="component" value="Unassembled WGS sequence"/>
</dbReference>
<organism evidence="8 9">
    <name type="scientific">Asbolus verrucosus</name>
    <name type="common">Desert ironclad beetle</name>
    <dbReference type="NCBI Taxonomy" id="1661398"/>
    <lineage>
        <taxon>Eukaryota</taxon>
        <taxon>Metazoa</taxon>
        <taxon>Ecdysozoa</taxon>
        <taxon>Arthropoda</taxon>
        <taxon>Hexapoda</taxon>
        <taxon>Insecta</taxon>
        <taxon>Pterygota</taxon>
        <taxon>Neoptera</taxon>
        <taxon>Endopterygota</taxon>
        <taxon>Coleoptera</taxon>
        <taxon>Polyphaga</taxon>
        <taxon>Cucujiformia</taxon>
        <taxon>Tenebrionidae</taxon>
        <taxon>Pimeliinae</taxon>
        <taxon>Asbolus</taxon>
    </lineage>
</organism>
<evidence type="ECO:0000256" key="7">
    <source>
        <dbReference type="ARBA" id="ARBA00049041"/>
    </source>
</evidence>
<dbReference type="InterPro" id="IPR040043">
    <property type="entry name" value="ACTMAP"/>
</dbReference>
<comment type="catalytic activity">
    <reaction evidence="7">
        <text>N-terminal N(alpha)-acetyl-L-cysteinyl-L-aspartyl-[protein] + H2O = N-terminal L-aspartyl-[protein] + N-acetyl-L-cysteine</text>
        <dbReference type="Rhea" id="RHEA:74579"/>
        <dbReference type="Rhea" id="RHEA-COMP:12669"/>
        <dbReference type="Rhea" id="RHEA-COMP:18395"/>
        <dbReference type="ChEBI" id="CHEBI:15377"/>
        <dbReference type="ChEBI" id="CHEBI:64720"/>
        <dbReference type="ChEBI" id="CHEBI:78236"/>
        <dbReference type="ChEBI" id="CHEBI:193599"/>
    </reaction>
    <physiologicalReaction direction="left-to-right" evidence="7">
        <dbReference type="Rhea" id="RHEA:74580"/>
    </physiologicalReaction>
</comment>
<dbReference type="EMBL" id="QDEB01085741">
    <property type="protein sequence ID" value="RZC33789.1"/>
    <property type="molecule type" value="Genomic_DNA"/>
</dbReference>
<name>A0A482VMW0_ASBVE</name>
<evidence type="ECO:0000256" key="2">
    <source>
        <dbReference type="ARBA" id="ARBA00022670"/>
    </source>
</evidence>
<evidence type="ECO:0000256" key="5">
    <source>
        <dbReference type="ARBA" id="ARBA00034848"/>
    </source>
</evidence>
<dbReference type="PANTHER" id="PTHR28631">
    <property type="entry name" value="UPF0692 PROTEIN C19ORF54"/>
    <property type="match status" value="1"/>
</dbReference>
<dbReference type="AlphaFoldDB" id="A0A482VMW0"/>
<dbReference type="STRING" id="1661398.A0A482VMW0"/>
<evidence type="ECO:0000313" key="9">
    <source>
        <dbReference type="Proteomes" id="UP000292052"/>
    </source>
</evidence>
<gene>
    <name evidence="8" type="ORF">BDFB_001206</name>
</gene>
<evidence type="ECO:0000256" key="1">
    <source>
        <dbReference type="ARBA" id="ARBA00022438"/>
    </source>
</evidence>
<dbReference type="GO" id="GO:0004177">
    <property type="term" value="F:aminopeptidase activity"/>
    <property type="evidence" value="ECO:0007669"/>
    <property type="project" value="UniProtKB-KW"/>
</dbReference>
<dbReference type="GO" id="GO:0006508">
    <property type="term" value="P:proteolysis"/>
    <property type="evidence" value="ECO:0007669"/>
    <property type="project" value="UniProtKB-KW"/>
</dbReference>
<dbReference type="PANTHER" id="PTHR28631:SF1">
    <property type="entry name" value="ACTIN MATURATION PROTEASE"/>
    <property type="match status" value="1"/>
</dbReference>
<keyword evidence="3" id="KW-0378">Hydrolase</keyword>
<dbReference type="Pfam" id="PF21646">
    <property type="entry name" value="ACTMAP-like_C"/>
    <property type="match status" value="1"/>
</dbReference>
<accession>A0A482VMW0</accession>
<protein>
    <recommendedName>
        <fullName evidence="5">Actin maturation protease</fullName>
    </recommendedName>
    <alternativeName>
        <fullName evidence="6">Actin aminopeptidase ACTMAP</fullName>
    </alternativeName>
</protein>
<keyword evidence="1" id="KW-0031">Aminopeptidase</keyword>
<evidence type="ECO:0000256" key="3">
    <source>
        <dbReference type="ARBA" id="ARBA00022801"/>
    </source>
</evidence>